<dbReference type="InterPro" id="IPR029066">
    <property type="entry name" value="PLP-binding_barrel"/>
</dbReference>
<dbReference type="InterPro" id="IPR001608">
    <property type="entry name" value="Ala_racemase_N"/>
</dbReference>
<comment type="function">
    <text evidence="2">Pyridoxal 5'-phosphate (PLP)-binding protein, which is involved in PLP homeostasis.</text>
</comment>
<keyword evidence="1 2" id="KW-0663">Pyridoxal phosphate</keyword>
<dbReference type="Proteomes" id="UP000318453">
    <property type="component" value="Chromosome"/>
</dbReference>
<dbReference type="HAMAP" id="MF_02087">
    <property type="entry name" value="PLP_homeostasis"/>
    <property type="match status" value="1"/>
</dbReference>
<evidence type="ECO:0000256" key="2">
    <source>
        <dbReference type="HAMAP-Rule" id="MF_02087"/>
    </source>
</evidence>
<dbReference type="PANTHER" id="PTHR10146:SF14">
    <property type="entry name" value="PYRIDOXAL PHOSPHATE HOMEOSTASIS PROTEIN"/>
    <property type="match status" value="1"/>
</dbReference>
<comment type="similarity">
    <text evidence="2 4">Belongs to the pyridoxal phosphate-binding protein YggS/PROSC family.</text>
</comment>
<dbReference type="NCBIfam" id="TIGR00044">
    <property type="entry name" value="YggS family pyridoxal phosphate-dependent enzyme"/>
    <property type="match status" value="1"/>
</dbReference>
<dbReference type="Gene3D" id="3.20.20.10">
    <property type="entry name" value="Alanine racemase"/>
    <property type="match status" value="1"/>
</dbReference>
<dbReference type="KEGG" id="enn:FRE64_12135"/>
<gene>
    <name evidence="6" type="ORF">FRE64_12135</name>
</gene>
<feature type="domain" description="Alanine racemase N-terminal" evidence="5">
    <location>
        <begin position="4"/>
        <end position="223"/>
    </location>
</feature>
<reference evidence="6" key="1">
    <citation type="submission" date="2019-08" db="EMBL/GenBank/DDBJ databases">
        <title>Carotenoids and Carotenoid Binding Proteins in the Halophilic Cyanobacterium Euhalothece sp. ZM00.</title>
        <authorList>
            <person name="Cho S.M."/>
            <person name="Song J.Y."/>
            <person name="Park Y.-I."/>
        </authorList>
    </citation>
    <scope>NUCLEOTIDE SEQUENCE [LARGE SCALE GENOMIC DNA]</scope>
    <source>
        <strain evidence="6">Z-M001</strain>
    </source>
</reference>
<evidence type="ECO:0000256" key="4">
    <source>
        <dbReference type="RuleBase" id="RU004514"/>
    </source>
</evidence>
<proteinExistence type="inferred from homology"/>
<evidence type="ECO:0000259" key="5">
    <source>
        <dbReference type="Pfam" id="PF01168"/>
    </source>
</evidence>
<feature type="modified residue" description="N6-(pyridoxal phosphate)lysine" evidence="2 3">
    <location>
        <position position="27"/>
    </location>
</feature>
<dbReference type="PANTHER" id="PTHR10146">
    <property type="entry name" value="PROLINE SYNTHETASE CO-TRANSCRIBED BACTERIAL HOMOLOG PROTEIN"/>
    <property type="match status" value="1"/>
</dbReference>
<keyword evidence="7" id="KW-1185">Reference proteome</keyword>
<accession>A0A5B8NNK4</accession>
<name>A0A5B8NNK4_9CHRO</name>
<dbReference type="EMBL" id="CP042326">
    <property type="protein sequence ID" value="QDZ40638.1"/>
    <property type="molecule type" value="Genomic_DNA"/>
</dbReference>
<comment type="cofactor">
    <cofactor evidence="3">
        <name>pyridoxal 5'-phosphate</name>
        <dbReference type="ChEBI" id="CHEBI:597326"/>
    </cofactor>
</comment>
<dbReference type="SUPFAM" id="SSF51419">
    <property type="entry name" value="PLP-binding barrel"/>
    <property type="match status" value="1"/>
</dbReference>
<evidence type="ECO:0000313" key="7">
    <source>
        <dbReference type="Proteomes" id="UP000318453"/>
    </source>
</evidence>
<sequence>MTGNITKRIQEIQETIPSTVRLIAVTKTVSTEAIREAYEAGIRDFGENKIQEALAKQEKLQDLNDITWHFLGHLQSNKVKQALLHFHWIHTCDRVKIAQRLNRLLGELEITPPNLLLQVKPLKDPNKYGWEIPELLEALPTLNEYQHLKIKGLMTILPLNQSTEETQAAFTKVRDLGQKINIQKDLSFTIEELSMGMSADYPIAIEAGATMIRLGRTIFGERPH</sequence>
<dbReference type="CDD" id="cd00635">
    <property type="entry name" value="PLPDE_III_YBL036c_like"/>
    <property type="match status" value="1"/>
</dbReference>
<protein>
    <recommendedName>
        <fullName evidence="2">Pyridoxal phosphate homeostasis protein</fullName>
        <shortName evidence="2">PLP homeostasis protein</shortName>
    </recommendedName>
</protein>
<dbReference type="GO" id="GO:0030170">
    <property type="term" value="F:pyridoxal phosphate binding"/>
    <property type="evidence" value="ECO:0007669"/>
    <property type="project" value="UniProtKB-UniRule"/>
</dbReference>
<dbReference type="Pfam" id="PF01168">
    <property type="entry name" value="Ala_racemase_N"/>
    <property type="match status" value="1"/>
</dbReference>
<dbReference type="AlphaFoldDB" id="A0A5B8NNK4"/>
<evidence type="ECO:0000313" key="6">
    <source>
        <dbReference type="EMBL" id="QDZ40638.1"/>
    </source>
</evidence>
<dbReference type="OrthoDB" id="9804072at2"/>
<dbReference type="PIRSF" id="PIRSF004848">
    <property type="entry name" value="YBL036c_PLPDEIII"/>
    <property type="match status" value="1"/>
</dbReference>
<organism evidence="6 7">
    <name type="scientific">Euhalothece natronophila Z-M001</name>
    <dbReference type="NCBI Taxonomy" id="522448"/>
    <lineage>
        <taxon>Bacteria</taxon>
        <taxon>Bacillati</taxon>
        <taxon>Cyanobacteriota</taxon>
        <taxon>Cyanophyceae</taxon>
        <taxon>Oscillatoriophycideae</taxon>
        <taxon>Chroococcales</taxon>
        <taxon>Halothecacae</taxon>
        <taxon>Halothece cluster</taxon>
        <taxon>Euhalothece</taxon>
    </lineage>
</organism>
<dbReference type="FunFam" id="3.20.20.10:FF:000018">
    <property type="entry name" value="Pyridoxal phosphate homeostasis protein"/>
    <property type="match status" value="1"/>
</dbReference>
<dbReference type="RefSeq" id="WP_146296485.1">
    <property type="nucleotide sequence ID" value="NZ_CP042326.1"/>
</dbReference>
<evidence type="ECO:0000256" key="1">
    <source>
        <dbReference type="ARBA" id="ARBA00022898"/>
    </source>
</evidence>
<dbReference type="InterPro" id="IPR011078">
    <property type="entry name" value="PyrdxlP_homeostasis"/>
</dbReference>
<evidence type="ECO:0000256" key="3">
    <source>
        <dbReference type="PIRSR" id="PIRSR004848-1"/>
    </source>
</evidence>